<organism evidence="1 2">
    <name type="scientific">Fusobacterium periodonticum D10</name>
    <dbReference type="NCBI Taxonomy" id="620833"/>
    <lineage>
        <taxon>Bacteria</taxon>
        <taxon>Fusobacteriati</taxon>
        <taxon>Fusobacteriota</taxon>
        <taxon>Fusobacteriia</taxon>
        <taxon>Fusobacteriales</taxon>
        <taxon>Fusobacteriaceae</taxon>
        <taxon>Fusobacterium</taxon>
    </lineage>
</organism>
<proteinExistence type="predicted"/>
<accession>K1GDY9</accession>
<gene>
    <name evidence="1" type="ORF">FPOG_02255</name>
</gene>
<dbReference type="Proteomes" id="UP000005809">
    <property type="component" value="Unassembled WGS sequence"/>
</dbReference>
<name>K1GDY9_9FUSO</name>
<comment type="caution">
    <text evidence="1">The sequence shown here is derived from an EMBL/GenBank/DDBJ whole genome shotgun (WGS) entry which is preliminary data.</text>
</comment>
<dbReference type="EMBL" id="ACIF01000381">
    <property type="protein sequence ID" value="EKA92344.1"/>
    <property type="molecule type" value="Genomic_DNA"/>
</dbReference>
<feature type="non-terminal residue" evidence="1">
    <location>
        <position position="1"/>
    </location>
</feature>
<sequence length="21" mass="2659">FNEYYRYKNIIALEKMGDFDE</sequence>
<evidence type="ECO:0000313" key="1">
    <source>
        <dbReference type="EMBL" id="EKA92344.1"/>
    </source>
</evidence>
<reference evidence="1 2" key="1">
    <citation type="submission" date="2012-05" db="EMBL/GenBank/DDBJ databases">
        <title>The Genome Sequence of Fusobacterium periodontium Oral Taxon 201 Strain D10.</title>
        <authorList>
            <consortium name="The Broad Institute Genome Sequencing Platform"/>
            <consortium name="The Broad Institute Genome Sequencing Center for Infectious Disease"/>
            <person name="Earl A."/>
            <person name="Ward D."/>
            <person name="Feldgarden M."/>
            <person name="Gevers D."/>
            <person name="Strauss J."/>
            <person name="Sibley C."/>
            <person name="White A."/>
            <person name="Ambrose C.E."/>
            <person name="Allen-Vercoe E."/>
            <person name="Walker B."/>
            <person name="Young S.K."/>
            <person name="Zeng Q."/>
            <person name="Gargeya S."/>
            <person name="Fitzgerald M."/>
            <person name="Haas B."/>
            <person name="Abouelleil A."/>
            <person name="Alvarado L."/>
            <person name="Arachchi H.M."/>
            <person name="Berlin A.M."/>
            <person name="Chapman S.B."/>
            <person name="Goldberg J."/>
            <person name="Griggs A."/>
            <person name="Gujja S."/>
            <person name="Hansen M."/>
            <person name="Howarth C."/>
            <person name="Imamovic A."/>
            <person name="Larimer J."/>
            <person name="McCowan C."/>
            <person name="Montmayeur A."/>
            <person name="Murphy C."/>
            <person name="Neiman D."/>
            <person name="Pearson M."/>
            <person name="Priest M."/>
            <person name="Roberts A."/>
            <person name="Saif S."/>
            <person name="Shea T."/>
            <person name="Sisk P."/>
            <person name="Sykes S."/>
            <person name="Wortman J."/>
            <person name="Nusbaum C."/>
            <person name="Birren B."/>
        </authorList>
    </citation>
    <scope>NUCLEOTIDE SEQUENCE [LARGE SCALE GENOMIC DNA]</scope>
    <source>
        <strain evidence="1 2">D10</strain>
    </source>
</reference>
<protein>
    <submittedName>
        <fullName evidence="1">Uncharacterized protein</fullName>
    </submittedName>
</protein>
<evidence type="ECO:0000313" key="2">
    <source>
        <dbReference type="Proteomes" id="UP000005809"/>
    </source>
</evidence>
<dbReference type="HOGENOM" id="CLU_3427496_0_0_0"/>
<dbReference type="AlphaFoldDB" id="K1GDY9"/>